<evidence type="ECO:0000256" key="5">
    <source>
        <dbReference type="ARBA" id="ARBA00023204"/>
    </source>
</evidence>
<name>A0A1F6D1T3_9BACT</name>
<dbReference type="GO" id="GO:0003908">
    <property type="term" value="F:methylated-DNA-[protein]-cysteine S-methyltransferase activity"/>
    <property type="evidence" value="ECO:0007669"/>
    <property type="project" value="UniProtKB-EC"/>
</dbReference>
<dbReference type="GO" id="GO:0032259">
    <property type="term" value="P:methylation"/>
    <property type="evidence" value="ECO:0007669"/>
    <property type="project" value="UniProtKB-KW"/>
</dbReference>
<dbReference type="SUPFAM" id="SSF46767">
    <property type="entry name" value="Methylated DNA-protein cysteine methyltransferase, C-terminal domain"/>
    <property type="match status" value="1"/>
</dbReference>
<sequence>MFKERVLKVVRAIPKGKTLSYGEVAVLAGSLRAYRAVGTILKGNHDPKIPCHRVIKSDGSVGNYNGGTWRKRKLLIQEGSI</sequence>
<protein>
    <submittedName>
        <fullName evidence="8">6-O-methylguanine DNA methyltransferase</fullName>
    </submittedName>
</protein>
<dbReference type="InterPro" id="IPR001497">
    <property type="entry name" value="MethylDNA_cys_MeTrfase_AS"/>
</dbReference>
<comment type="catalytic activity">
    <reaction evidence="6">
        <text>a 6-O-methyl-2'-deoxyguanosine in DNA + L-cysteinyl-[protein] = S-methyl-L-cysteinyl-[protein] + a 2'-deoxyguanosine in DNA</text>
        <dbReference type="Rhea" id="RHEA:24000"/>
        <dbReference type="Rhea" id="RHEA-COMP:10131"/>
        <dbReference type="Rhea" id="RHEA-COMP:10132"/>
        <dbReference type="Rhea" id="RHEA-COMP:11367"/>
        <dbReference type="Rhea" id="RHEA-COMP:11368"/>
        <dbReference type="ChEBI" id="CHEBI:29950"/>
        <dbReference type="ChEBI" id="CHEBI:82612"/>
        <dbReference type="ChEBI" id="CHEBI:85445"/>
        <dbReference type="ChEBI" id="CHEBI:85448"/>
        <dbReference type="EC" id="2.1.1.63"/>
    </reaction>
</comment>
<evidence type="ECO:0000259" key="7">
    <source>
        <dbReference type="Pfam" id="PF01035"/>
    </source>
</evidence>
<evidence type="ECO:0000256" key="6">
    <source>
        <dbReference type="ARBA" id="ARBA00049348"/>
    </source>
</evidence>
<evidence type="ECO:0000256" key="2">
    <source>
        <dbReference type="ARBA" id="ARBA00022603"/>
    </source>
</evidence>
<evidence type="ECO:0000256" key="1">
    <source>
        <dbReference type="ARBA" id="ARBA00001286"/>
    </source>
</evidence>
<comment type="caution">
    <text evidence="8">The sequence shown here is derived from an EMBL/GenBank/DDBJ whole genome shotgun (WGS) entry which is preliminary data.</text>
</comment>
<dbReference type="EMBL" id="MFLC01000002">
    <property type="protein sequence ID" value="OGG55398.1"/>
    <property type="molecule type" value="Genomic_DNA"/>
</dbReference>
<dbReference type="Gene3D" id="1.10.10.10">
    <property type="entry name" value="Winged helix-like DNA-binding domain superfamily/Winged helix DNA-binding domain"/>
    <property type="match status" value="1"/>
</dbReference>
<dbReference type="InterPro" id="IPR036388">
    <property type="entry name" value="WH-like_DNA-bd_sf"/>
</dbReference>
<comment type="catalytic activity">
    <reaction evidence="1">
        <text>a 4-O-methyl-thymidine in DNA + L-cysteinyl-[protein] = a thymidine in DNA + S-methyl-L-cysteinyl-[protein]</text>
        <dbReference type="Rhea" id="RHEA:53428"/>
        <dbReference type="Rhea" id="RHEA-COMP:10131"/>
        <dbReference type="Rhea" id="RHEA-COMP:10132"/>
        <dbReference type="Rhea" id="RHEA-COMP:13555"/>
        <dbReference type="Rhea" id="RHEA-COMP:13556"/>
        <dbReference type="ChEBI" id="CHEBI:29950"/>
        <dbReference type="ChEBI" id="CHEBI:82612"/>
        <dbReference type="ChEBI" id="CHEBI:137386"/>
        <dbReference type="ChEBI" id="CHEBI:137387"/>
        <dbReference type="EC" id="2.1.1.63"/>
    </reaction>
</comment>
<keyword evidence="3 8" id="KW-0808">Transferase</keyword>
<evidence type="ECO:0000256" key="4">
    <source>
        <dbReference type="ARBA" id="ARBA00022763"/>
    </source>
</evidence>
<dbReference type="PANTHER" id="PTHR10815:SF13">
    <property type="entry name" value="METHYLATED-DNA--PROTEIN-CYSTEINE METHYLTRANSFERASE"/>
    <property type="match status" value="1"/>
</dbReference>
<keyword evidence="5" id="KW-0234">DNA repair</keyword>
<keyword evidence="4" id="KW-0227">DNA damage</keyword>
<dbReference type="CDD" id="cd06445">
    <property type="entry name" value="ATase"/>
    <property type="match status" value="1"/>
</dbReference>
<dbReference type="AlphaFoldDB" id="A0A1F6D1T3"/>
<dbReference type="PROSITE" id="PS00374">
    <property type="entry name" value="MGMT"/>
    <property type="match status" value="1"/>
</dbReference>
<accession>A0A1F6D1T3</accession>
<dbReference type="GO" id="GO:0006281">
    <property type="term" value="P:DNA repair"/>
    <property type="evidence" value="ECO:0007669"/>
    <property type="project" value="UniProtKB-KW"/>
</dbReference>
<organism evidence="8 9">
    <name type="scientific">Candidatus Kaiserbacteria bacterium RIFCSPHIGHO2_02_FULL_49_11</name>
    <dbReference type="NCBI Taxonomy" id="1798489"/>
    <lineage>
        <taxon>Bacteria</taxon>
        <taxon>Candidatus Kaiseribacteriota</taxon>
    </lineage>
</organism>
<dbReference type="Proteomes" id="UP000177659">
    <property type="component" value="Unassembled WGS sequence"/>
</dbReference>
<evidence type="ECO:0000256" key="3">
    <source>
        <dbReference type="ARBA" id="ARBA00022679"/>
    </source>
</evidence>
<feature type="domain" description="Methylated-DNA-[protein]-cysteine S-methyltransferase DNA binding" evidence="7">
    <location>
        <begin position="2"/>
        <end position="79"/>
    </location>
</feature>
<dbReference type="PANTHER" id="PTHR10815">
    <property type="entry name" value="METHYLATED-DNA--PROTEIN-CYSTEINE METHYLTRANSFERASE"/>
    <property type="match status" value="1"/>
</dbReference>
<dbReference type="Pfam" id="PF01035">
    <property type="entry name" value="DNA_binding_1"/>
    <property type="match status" value="1"/>
</dbReference>
<dbReference type="InterPro" id="IPR036217">
    <property type="entry name" value="MethylDNA_cys_MeTrfase_DNAb"/>
</dbReference>
<reference evidence="8 9" key="1">
    <citation type="journal article" date="2016" name="Nat. Commun.">
        <title>Thousands of microbial genomes shed light on interconnected biogeochemical processes in an aquifer system.</title>
        <authorList>
            <person name="Anantharaman K."/>
            <person name="Brown C.T."/>
            <person name="Hug L.A."/>
            <person name="Sharon I."/>
            <person name="Castelle C.J."/>
            <person name="Probst A.J."/>
            <person name="Thomas B.C."/>
            <person name="Singh A."/>
            <person name="Wilkins M.J."/>
            <person name="Karaoz U."/>
            <person name="Brodie E.L."/>
            <person name="Williams K.H."/>
            <person name="Hubbard S.S."/>
            <person name="Banfield J.F."/>
        </authorList>
    </citation>
    <scope>NUCLEOTIDE SEQUENCE [LARGE SCALE GENOMIC DNA]</scope>
</reference>
<dbReference type="InterPro" id="IPR014048">
    <property type="entry name" value="MethylDNA_cys_MeTrfase_DNA-bd"/>
</dbReference>
<gene>
    <name evidence="8" type="ORF">A3D62_03395</name>
</gene>
<evidence type="ECO:0000313" key="8">
    <source>
        <dbReference type="EMBL" id="OGG55398.1"/>
    </source>
</evidence>
<proteinExistence type="predicted"/>
<dbReference type="NCBIfam" id="TIGR00589">
    <property type="entry name" value="ogt"/>
    <property type="match status" value="1"/>
</dbReference>
<keyword evidence="2 8" id="KW-0489">Methyltransferase</keyword>
<evidence type="ECO:0000313" key="9">
    <source>
        <dbReference type="Proteomes" id="UP000177659"/>
    </source>
</evidence>